<feature type="chain" id="PRO_5020992264" description="Serine protease autotransporter" evidence="2">
    <location>
        <begin position="24"/>
        <end position="101"/>
    </location>
</feature>
<evidence type="ECO:0000256" key="2">
    <source>
        <dbReference type="SAM" id="SignalP"/>
    </source>
</evidence>
<proteinExistence type="predicted"/>
<comment type="caution">
    <text evidence="3">The sequence shown here is derived from an EMBL/GenBank/DDBJ whole genome shotgun (WGS) entry which is preliminary data.</text>
</comment>
<dbReference type="Proteomes" id="UP000295509">
    <property type="component" value="Unassembled WGS sequence"/>
</dbReference>
<sequence>MNVSRKKALLGVLLAVCSGSAIAQAGGTGGGSGAAAVPNGSNQSGKPRMSGGSHDSINAPSTSAGVGSGPPNGTRLGHSNSSNYQQGGDSQNDGQRNGSQQ</sequence>
<reference evidence="3 4" key="1">
    <citation type="submission" date="2019-03" db="EMBL/GenBank/DDBJ databases">
        <title>Genomic Encyclopedia of Type Strains, Phase III (KMG-III): the genomes of soil and plant-associated and newly described type strains.</title>
        <authorList>
            <person name="Whitman W."/>
        </authorList>
    </citation>
    <scope>NUCLEOTIDE SEQUENCE [LARGE SCALE GENOMIC DNA]</scope>
    <source>
        <strain evidence="3 4">LMG 29544</strain>
    </source>
</reference>
<evidence type="ECO:0000313" key="4">
    <source>
        <dbReference type="Proteomes" id="UP000295509"/>
    </source>
</evidence>
<feature type="compositionally biased region" description="Polar residues" evidence="1">
    <location>
        <begin position="77"/>
        <end position="101"/>
    </location>
</feature>
<name>A0A4R8LJH2_9BURK</name>
<feature type="signal peptide" evidence="2">
    <location>
        <begin position="1"/>
        <end position="23"/>
    </location>
</feature>
<dbReference type="EMBL" id="SORE01000017">
    <property type="protein sequence ID" value="TDY43876.1"/>
    <property type="molecule type" value="Genomic_DNA"/>
</dbReference>
<protein>
    <recommendedName>
        <fullName evidence="5">Serine protease autotransporter</fullName>
    </recommendedName>
</protein>
<keyword evidence="4" id="KW-1185">Reference proteome</keyword>
<evidence type="ECO:0000313" key="3">
    <source>
        <dbReference type="EMBL" id="TDY43876.1"/>
    </source>
</evidence>
<accession>A0A4R8LJH2</accession>
<dbReference type="AlphaFoldDB" id="A0A4R8LJH2"/>
<organism evidence="3 4">
    <name type="scientific">Paraburkholderia rhizosphaerae</name>
    <dbReference type="NCBI Taxonomy" id="480658"/>
    <lineage>
        <taxon>Bacteria</taxon>
        <taxon>Pseudomonadati</taxon>
        <taxon>Pseudomonadota</taxon>
        <taxon>Betaproteobacteria</taxon>
        <taxon>Burkholderiales</taxon>
        <taxon>Burkholderiaceae</taxon>
        <taxon>Paraburkholderia</taxon>
    </lineage>
</organism>
<evidence type="ECO:0008006" key="5">
    <source>
        <dbReference type="Google" id="ProtNLM"/>
    </source>
</evidence>
<gene>
    <name evidence="3" type="ORF">BX592_11778</name>
</gene>
<evidence type="ECO:0000256" key="1">
    <source>
        <dbReference type="SAM" id="MobiDB-lite"/>
    </source>
</evidence>
<keyword evidence="2" id="KW-0732">Signal</keyword>
<feature type="region of interest" description="Disordered" evidence="1">
    <location>
        <begin position="25"/>
        <end position="101"/>
    </location>
</feature>
<feature type="compositionally biased region" description="Polar residues" evidence="1">
    <location>
        <begin position="53"/>
        <end position="65"/>
    </location>
</feature>
<dbReference type="RefSeq" id="WP_208327943.1">
    <property type="nucleotide sequence ID" value="NZ_JBHLUW010000016.1"/>
</dbReference>